<feature type="compositionally biased region" description="Basic and acidic residues" evidence="2">
    <location>
        <begin position="102"/>
        <end position="118"/>
    </location>
</feature>
<dbReference type="InterPro" id="IPR015202">
    <property type="entry name" value="GO-like_E_set"/>
</dbReference>
<gene>
    <name evidence="5" type="ORF">Fot_34691</name>
</gene>
<evidence type="ECO:0000313" key="6">
    <source>
        <dbReference type="Proteomes" id="UP001604277"/>
    </source>
</evidence>
<dbReference type="InterPro" id="IPR011043">
    <property type="entry name" value="Gal_Oxase/kelch_b-propeller"/>
</dbReference>
<dbReference type="SUPFAM" id="SSF50965">
    <property type="entry name" value="Galactose oxidase, central domain"/>
    <property type="match status" value="1"/>
</dbReference>
<protein>
    <submittedName>
        <fullName evidence="5">Glyoxal oxidase-related protein</fullName>
    </submittedName>
</protein>
<dbReference type="AlphaFoldDB" id="A0ABD1SM79"/>
<dbReference type="Gene3D" id="2.130.10.80">
    <property type="entry name" value="Galactose oxidase/kelch, beta-propeller"/>
    <property type="match status" value="1"/>
</dbReference>
<name>A0ABD1SM79_9LAMI</name>
<dbReference type="Pfam" id="PF09118">
    <property type="entry name" value="GO-like_E_set"/>
    <property type="match status" value="1"/>
</dbReference>
<feature type="region of interest" description="Disordered" evidence="2">
    <location>
        <begin position="86"/>
        <end position="162"/>
    </location>
</feature>
<proteinExistence type="predicted"/>
<dbReference type="InterPro" id="IPR037293">
    <property type="entry name" value="Gal_Oxidase_central_sf"/>
</dbReference>
<dbReference type="CDD" id="cd02851">
    <property type="entry name" value="E_set_GO_C"/>
    <property type="match status" value="1"/>
</dbReference>
<evidence type="ECO:0000259" key="4">
    <source>
        <dbReference type="Pfam" id="PF09118"/>
    </source>
</evidence>
<dbReference type="Gene3D" id="2.60.40.10">
    <property type="entry name" value="Immunoglobulins"/>
    <property type="match status" value="1"/>
</dbReference>
<accession>A0ABD1SM79</accession>
<evidence type="ECO:0000259" key="3">
    <source>
        <dbReference type="Pfam" id="PF07250"/>
    </source>
</evidence>
<feature type="domain" description="Glyoxal oxidase N-terminal" evidence="3">
    <location>
        <begin position="184"/>
        <end position="582"/>
    </location>
</feature>
<evidence type="ECO:0000256" key="2">
    <source>
        <dbReference type="SAM" id="MobiDB-lite"/>
    </source>
</evidence>
<keyword evidence="1" id="KW-0732">Signal</keyword>
<dbReference type="PANTHER" id="PTHR32208:SF93">
    <property type="entry name" value="ALDEHYDE OXIDASE GLOX1"/>
    <property type="match status" value="1"/>
</dbReference>
<dbReference type="InterPro" id="IPR014756">
    <property type="entry name" value="Ig_E-set"/>
</dbReference>
<dbReference type="Pfam" id="PF07250">
    <property type="entry name" value="Glyoxal_oxid_N"/>
    <property type="match status" value="1"/>
</dbReference>
<dbReference type="InterPro" id="IPR013783">
    <property type="entry name" value="Ig-like_fold"/>
</dbReference>
<sequence>MAKPRTPLQSSDSTTQFWSQFPQSHLSKTQFFSLNHMIKKHPSFSPDQCEKIWHLVISFQIVSSLNPVEEGKSINFQAGFGGITIGIGGSGSENPDDESDPDHDKKPVNGDEKDKDGNKFGSGGEQRIRFPFPQFGNHGEPRKEAKESGYNTGAATNDGPKPDFETNFLGSWKVDNPNAGVSAMHIQLLPNNKAVWYDTVNLGKSNILADPPACRGLVGGRQGEKGPDCTAHAIEYDVETAQVKTLKLEYDTWCSSGGMSPNGALVSTGGNQEGFRALRILNPCKNCQFQENPEALSANRWYATQILLENGSFVLVGGRAAHNYEIIPPEKLDFPIQQFGLPLLDESQDEKENNLYPFVNLLPDGNIFVFSNYKSIILNPYTGETLRNLPDLPGGSRSYPASGMSALLPINLNVENPENVDVEVIVCGGNARDAFKFSEFPPRKFFTAFKDCGRLILTKEGAQWEKEDMPSPRVMGDMLLLPTGDVLITNGAQAGTSGWDAAETPNLTPVLYSPNKNNGERFKELTPTDIPRMYHSTSAVLPDGQILIAGSNTNDYYKFNKADNPEMIYPTEVIVQKFSPPYLAPELQQYKPNILEVFSDKELKYGGEFNVRIRLNAQIDQSDIKVTMYSPPFTTHGYSMNQRLLILGLKQVTHRIVTAVAPPSGKLAPPGYYLLFVVHRGVPSRGMWVHIE</sequence>
<dbReference type="PANTHER" id="PTHR32208">
    <property type="entry name" value="SECRETED PROTEIN-RELATED"/>
    <property type="match status" value="1"/>
</dbReference>
<dbReference type="Proteomes" id="UP001604277">
    <property type="component" value="Unassembled WGS sequence"/>
</dbReference>
<dbReference type="SUPFAM" id="SSF81296">
    <property type="entry name" value="E set domains"/>
    <property type="match status" value="1"/>
</dbReference>
<dbReference type="InterPro" id="IPR009880">
    <property type="entry name" value="Glyoxal_oxidase_N"/>
</dbReference>
<feature type="domain" description="Galactose oxidase-like Early set" evidence="4">
    <location>
        <begin position="592"/>
        <end position="691"/>
    </location>
</feature>
<evidence type="ECO:0000256" key="1">
    <source>
        <dbReference type="ARBA" id="ARBA00022729"/>
    </source>
</evidence>
<keyword evidence="6" id="KW-1185">Reference proteome</keyword>
<dbReference type="EMBL" id="JBFOLJ010000010">
    <property type="protein sequence ID" value="KAL2500843.1"/>
    <property type="molecule type" value="Genomic_DNA"/>
</dbReference>
<organism evidence="5 6">
    <name type="scientific">Forsythia ovata</name>
    <dbReference type="NCBI Taxonomy" id="205694"/>
    <lineage>
        <taxon>Eukaryota</taxon>
        <taxon>Viridiplantae</taxon>
        <taxon>Streptophyta</taxon>
        <taxon>Embryophyta</taxon>
        <taxon>Tracheophyta</taxon>
        <taxon>Spermatophyta</taxon>
        <taxon>Magnoliopsida</taxon>
        <taxon>eudicotyledons</taxon>
        <taxon>Gunneridae</taxon>
        <taxon>Pentapetalae</taxon>
        <taxon>asterids</taxon>
        <taxon>lamiids</taxon>
        <taxon>Lamiales</taxon>
        <taxon>Oleaceae</taxon>
        <taxon>Forsythieae</taxon>
        <taxon>Forsythia</taxon>
    </lineage>
</organism>
<evidence type="ECO:0000313" key="5">
    <source>
        <dbReference type="EMBL" id="KAL2500843.1"/>
    </source>
</evidence>
<reference evidence="6" key="1">
    <citation type="submission" date="2024-07" db="EMBL/GenBank/DDBJ databases">
        <title>Two chromosome-level genome assemblies of Korean endemic species Abeliophyllum distichum and Forsythia ovata (Oleaceae).</title>
        <authorList>
            <person name="Jang H."/>
        </authorList>
    </citation>
    <scope>NUCLEOTIDE SEQUENCE [LARGE SCALE GENOMIC DNA]</scope>
</reference>
<comment type="caution">
    <text evidence="5">The sequence shown here is derived from an EMBL/GenBank/DDBJ whole genome shotgun (WGS) entry which is preliminary data.</text>
</comment>